<proteinExistence type="predicted"/>
<dbReference type="InterPro" id="IPR036259">
    <property type="entry name" value="MFS_trans_sf"/>
</dbReference>
<protein>
    <submittedName>
        <fullName evidence="8">MFS transporter</fullName>
    </submittedName>
</protein>
<dbReference type="Gene3D" id="1.20.1250.20">
    <property type="entry name" value="MFS general substrate transporter like domains"/>
    <property type="match status" value="1"/>
</dbReference>
<dbReference type="SUPFAM" id="SSF103473">
    <property type="entry name" value="MFS general substrate transporter"/>
    <property type="match status" value="1"/>
</dbReference>
<dbReference type="PANTHER" id="PTHR43266:SF2">
    <property type="entry name" value="MAJOR FACILITATOR SUPERFAMILY (MFS) PROFILE DOMAIN-CONTAINING PROTEIN"/>
    <property type="match status" value="1"/>
</dbReference>
<reference evidence="9" key="1">
    <citation type="journal article" date="2019" name="Int. J. Syst. Evol. Microbiol.">
        <title>The Global Catalogue of Microorganisms (GCM) 10K type strain sequencing project: providing services to taxonomists for standard genome sequencing and annotation.</title>
        <authorList>
            <consortium name="The Broad Institute Genomics Platform"/>
            <consortium name="The Broad Institute Genome Sequencing Center for Infectious Disease"/>
            <person name="Wu L."/>
            <person name="Ma J."/>
        </authorList>
    </citation>
    <scope>NUCLEOTIDE SEQUENCE [LARGE SCALE GENOMIC DNA]</scope>
    <source>
        <strain evidence="9">NBRC 106396</strain>
    </source>
</reference>
<evidence type="ECO:0000256" key="6">
    <source>
        <dbReference type="ARBA" id="ARBA00023136"/>
    </source>
</evidence>
<evidence type="ECO:0000256" key="2">
    <source>
        <dbReference type="ARBA" id="ARBA00022448"/>
    </source>
</evidence>
<accession>A0ABW2NW11</accession>
<feature type="transmembrane region" description="Helical" evidence="7">
    <location>
        <begin position="46"/>
        <end position="66"/>
    </location>
</feature>
<keyword evidence="4 7" id="KW-0812">Transmembrane</keyword>
<comment type="caution">
    <text evidence="8">The sequence shown here is derived from an EMBL/GenBank/DDBJ whole genome shotgun (WGS) entry which is preliminary data.</text>
</comment>
<evidence type="ECO:0000313" key="9">
    <source>
        <dbReference type="Proteomes" id="UP001596549"/>
    </source>
</evidence>
<evidence type="ECO:0000256" key="7">
    <source>
        <dbReference type="SAM" id="Phobius"/>
    </source>
</evidence>
<dbReference type="RefSeq" id="WP_379750362.1">
    <property type="nucleotide sequence ID" value="NZ_JBHTCP010000047.1"/>
</dbReference>
<keyword evidence="5 7" id="KW-1133">Transmembrane helix</keyword>
<feature type="transmembrane region" description="Helical" evidence="7">
    <location>
        <begin position="219"/>
        <end position="240"/>
    </location>
</feature>
<evidence type="ECO:0000256" key="5">
    <source>
        <dbReference type="ARBA" id="ARBA00022989"/>
    </source>
</evidence>
<organism evidence="8 9">
    <name type="scientific">Fictibacillus iocasae</name>
    <dbReference type="NCBI Taxonomy" id="2715437"/>
    <lineage>
        <taxon>Bacteria</taxon>
        <taxon>Bacillati</taxon>
        <taxon>Bacillota</taxon>
        <taxon>Bacilli</taxon>
        <taxon>Bacillales</taxon>
        <taxon>Fictibacillaceae</taxon>
        <taxon>Fictibacillus</taxon>
    </lineage>
</organism>
<feature type="transmembrane region" description="Helical" evidence="7">
    <location>
        <begin position="282"/>
        <end position="300"/>
    </location>
</feature>
<feature type="transmembrane region" description="Helical" evidence="7">
    <location>
        <begin position="341"/>
        <end position="363"/>
    </location>
</feature>
<dbReference type="EMBL" id="JBHTCP010000047">
    <property type="protein sequence ID" value="MFC7372796.1"/>
    <property type="molecule type" value="Genomic_DNA"/>
</dbReference>
<evidence type="ECO:0000256" key="4">
    <source>
        <dbReference type="ARBA" id="ARBA00022692"/>
    </source>
</evidence>
<feature type="transmembrane region" description="Helical" evidence="7">
    <location>
        <begin position="73"/>
        <end position="93"/>
    </location>
</feature>
<feature type="transmembrane region" description="Helical" evidence="7">
    <location>
        <begin position="252"/>
        <end position="270"/>
    </location>
</feature>
<feature type="transmembrane region" description="Helical" evidence="7">
    <location>
        <begin position="306"/>
        <end position="329"/>
    </location>
</feature>
<feature type="transmembrane region" description="Helical" evidence="7">
    <location>
        <begin position="12"/>
        <end position="34"/>
    </location>
</feature>
<keyword evidence="6 7" id="KW-0472">Membrane</keyword>
<keyword evidence="9" id="KW-1185">Reference proteome</keyword>
<feature type="transmembrane region" description="Helical" evidence="7">
    <location>
        <begin position="140"/>
        <end position="159"/>
    </location>
</feature>
<keyword evidence="2" id="KW-0813">Transport</keyword>
<dbReference type="InterPro" id="IPR011701">
    <property type="entry name" value="MFS"/>
</dbReference>
<sequence>MLLIKNKAFRHLFLGRLFNVLADSMMFFSILKWIELHSNASGAFTLFYVAYYLPITLFAIPAGAWLNNKRLQAVMVNSTIIRIAVLLCFLLVMPVIDYHWAYLLLILLSVLGLIFIPASQSILPNIVDQDYRPAANSMMQLGYTAVKVIGQISTALLLKLTMTPLVLWGVSAILLICSLLFITQIKPSLPTKQESGQSKVALIKDGILYIVEHVQLRPLFTLLACALFVASSVDLLLISFLTKVLLIGVENLSFIGAASLLGIAAGASLVPRWYKKVERKYLIIPPLFGLGISVGSLFFVTHWMVILPFFFIQGVALGCFNVTFVTYLQDVVSSENYTRTFSLYNMIASAMALPGILLVGSLLGSIGVLNTILVTSGILILIGTFGIYWMPQLGKGDSRVLS</sequence>
<feature type="transmembrane region" description="Helical" evidence="7">
    <location>
        <begin position="369"/>
        <end position="389"/>
    </location>
</feature>
<evidence type="ECO:0000256" key="1">
    <source>
        <dbReference type="ARBA" id="ARBA00004651"/>
    </source>
</evidence>
<comment type="subcellular location">
    <subcellularLocation>
        <location evidence="1">Cell membrane</location>
        <topology evidence="1">Multi-pass membrane protein</topology>
    </subcellularLocation>
</comment>
<evidence type="ECO:0000256" key="3">
    <source>
        <dbReference type="ARBA" id="ARBA00022475"/>
    </source>
</evidence>
<name>A0ABW2NW11_9BACL</name>
<gene>
    <name evidence="8" type="ORF">ACFQPF_14100</name>
</gene>
<evidence type="ECO:0000313" key="8">
    <source>
        <dbReference type="EMBL" id="MFC7372796.1"/>
    </source>
</evidence>
<dbReference type="Proteomes" id="UP001596549">
    <property type="component" value="Unassembled WGS sequence"/>
</dbReference>
<feature type="transmembrane region" description="Helical" evidence="7">
    <location>
        <begin position="165"/>
        <end position="183"/>
    </location>
</feature>
<dbReference type="Pfam" id="PF07690">
    <property type="entry name" value="MFS_1"/>
    <property type="match status" value="1"/>
</dbReference>
<dbReference type="PANTHER" id="PTHR43266">
    <property type="entry name" value="MACROLIDE-EFFLUX PROTEIN"/>
    <property type="match status" value="1"/>
</dbReference>
<keyword evidence="3" id="KW-1003">Cell membrane</keyword>
<feature type="transmembrane region" description="Helical" evidence="7">
    <location>
        <begin position="99"/>
        <end position="119"/>
    </location>
</feature>
<dbReference type="CDD" id="cd06173">
    <property type="entry name" value="MFS_MefA_like"/>
    <property type="match status" value="1"/>
</dbReference>